<dbReference type="PRINTS" id="PR00344">
    <property type="entry name" value="BCTRLSENSOR"/>
</dbReference>
<dbReference type="Gene3D" id="3.30.450.20">
    <property type="entry name" value="PAS domain"/>
    <property type="match status" value="3"/>
</dbReference>
<comment type="catalytic activity">
    <reaction evidence="1">
        <text>ATP + protein L-histidine = ADP + protein N-phospho-L-histidine.</text>
        <dbReference type="EC" id="2.7.13.3"/>
    </reaction>
</comment>
<dbReference type="InterPro" id="IPR001610">
    <property type="entry name" value="PAC"/>
</dbReference>
<dbReference type="SMART" id="SM00086">
    <property type="entry name" value="PAC"/>
    <property type="match status" value="3"/>
</dbReference>
<reference evidence="10" key="1">
    <citation type="submission" date="2018-02" db="EMBL/GenBank/DDBJ databases">
        <title>Genome sequencing of Solimonas sp. HR-BB.</title>
        <authorList>
            <person name="Lee Y."/>
            <person name="Jeon C.O."/>
        </authorList>
    </citation>
    <scope>NUCLEOTIDE SEQUENCE [LARGE SCALE GENOMIC DNA]</scope>
    <source>
        <strain evidence="10">HR-U</strain>
    </source>
</reference>
<dbReference type="PANTHER" id="PTHR43304">
    <property type="entry name" value="PHYTOCHROME-LIKE PROTEIN CPH1"/>
    <property type="match status" value="1"/>
</dbReference>
<dbReference type="SUPFAM" id="SSF55874">
    <property type="entry name" value="ATPase domain of HSP90 chaperone/DNA topoisomerase II/histidine kinase"/>
    <property type="match status" value="1"/>
</dbReference>
<dbReference type="CDD" id="cd00082">
    <property type="entry name" value="HisKA"/>
    <property type="match status" value="1"/>
</dbReference>
<dbReference type="SMART" id="SM00091">
    <property type="entry name" value="PAS"/>
    <property type="match status" value="3"/>
</dbReference>
<evidence type="ECO:0000256" key="4">
    <source>
        <dbReference type="ARBA" id="ARBA00022679"/>
    </source>
</evidence>
<dbReference type="PROSITE" id="PS50113">
    <property type="entry name" value="PAC"/>
    <property type="match status" value="3"/>
</dbReference>
<dbReference type="InterPro" id="IPR004358">
    <property type="entry name" value="Sig_transdc_His_kin-like_C"/>
</dbReference>
<accession>A0A2S7IQK7</accession>
<keyword evidence="10" id="KW-1185">Reference proteome</keyword>
<dbReference type="OrthoDB" id="9766459at2"/>
<dbReference type="Pfam" id="PF00989">
    <property type="entry name" value="PAS"/>
    <property type="match status" value="1"/>
</dbReference>
<dbReference type="GO" id="GO:0000155">
    <property type="term" value="F:phosphorelay sensor kinase activity"/>
    <property type="evidence" value="ECO:0007669"/>
    <property type="project" value="InterPro"/>
</dbReference>
<dbReference type="GO" id="GO:0006355">
    <property type="term" value="P:regulation of DNA-templated transcription"/>
    <property type="evidence" value="ECO:0007669"/>
    <property type="project" value="InterPro"/>
</dbReference>
<keyword evidence="4" id="KW-0808">Transferase</keyword>
<dbReference type="Proteomes" id="UP000239590">
    <property type="component" value="Unassembled WGS sequence"/>
</dbReference>
<organism evidence="9 10">
    <name type="scientific">Siphonobacter curvatus</name>
    <dbReference type="NCBI Taxonomy" id="2094562"/>
    <lineage>
        <taxon>Bacteria</taxon>
        <taxon>Pseudomonadati</taxon>
        <taxon>Bacteroidota</taxon>
        <taxon>Cytophagia</taxon>
        <taxon>Cytophagales</taxon>
        <taxon>Cytophagaceae</taxon>
        <taxon>Siphonobacter</taxon>
    </lineage>
</organism>
<dbReference type="Gene3D" id="1.10.287.130">
    <property type="match status" value="1"/>
</dbReference>
<feature type="domain" description="Histidine kinase" evidence="6">
    <location>
        <begin position="414"/>
        <end position="627"/>
    </location>
</feature>
<keyword evidence="3" id="KW-0597">Phosphoprotein</keyword>
<dbReference type="SUPFAM" id="SSF55785">
    <property type="entry name" value="PYP-like sensor domain (PAS domain)"/>
    <property type="match status" value="3"/>
</dbReference>
<dbReference type="Pfam" id="PF02518">
    <property type="entry name" value="HATPase_c"/>
    <property type="match status" value="1"/>
</dbReference>
<dbReference type="SMART" id="SM00388">
    <property type="entry name" value="HisKA"/>
    <property type="match status" value="1"/>
</dbReference>
<dbReference type="PANTHER" id="PTHR43304:SF1">
    <property type="entry name" value="PAC DOMAIN-CONTAINING PROTEIN"/>
    <property type="match status" value="1"/>
</dbReference>
<dbReference type="InterPro" id="IPR036097">
    <property type="entry name" value="HisK_dim/P_sf"/>
</dbReference>
<feature type="domain" description="PAS" evidence="7">
    <location>
        <begin position="5"/>
        <end position="62"/>
    </location>
</feature>
<feature type="domain" description="PAC" evidence="8">
    <location>
        <begin position="74"/>
        <end position="126"/>
    </location>
</feature>
<dbReference type="InterPro" id="IPR036890">
    <property type="entry name" value="HATPase_C_sf"/>
</dbReference>
<feature type="domain" description="PAS" evidence="7">
    <location>
        <begin position="127"/>
        <end position="200"/>
    </location>
</feature>
<dbReference type="AlphaFoldDB" id="A0A2S7IQK7"/>
<dbReference type="EMBL" id="PTRA01000001">
    <property type="protein sequence ID" value="PQA59995.1"/>
    <property type="molecule type" value="Genomic_DNA"/>
</dbReference>
<evidence type="ECO:0000259" key="7">
    <source>
        <dbReference type="PROSITE" id="PS50112"/>
    </source>
</evidence>
<dbReference type="InterPro" id="IPR000700">
    <property type="entry name" value="PAS-assoc_C"/>
</dbReference>
<dbReference type="InterPro" id="IPR013767">
    <property type="entry name" value="PAS_fold"/>
</dbReference>
<feature type="domain" description="PAS" evidence="7">
    <location>
        <begin position="255"/>
        <end position="310"/>
    </location>
</feature>
<sequence length="627" mass="72062">MVVNYRQILEHISDALFLLDADGYIQYCNPGATTLTGYSINDLNHQSMALLRSGGNDLIHAEYERTVALRQGVTHSKSWIFRKDGSHFWGEMTVTPVFDEEQICTGYTCLLRDNTTVLEETIRLRDNEERYRLMVEGVKEYAIFLLDIGGHIVTWNEGAQRTKGYSPDEIIGKHFSTFYTAEDLKDGKPARELKIAVATGKYEEQGWRVKKDGSVFWANVVITALFNERNEHIGFSKVTRDLTETKYQQEALRESEERYRSLVEQVGDYGIFMMDEKGRIVSWNTGAQRINGYTTEEILGKYFSIFYTEEDILSGKPDFELRTALAVGKYEEEGWRLRKDGSRFWANVVITALYSSEKVFMGFSKVTRDLTERKQAELALRESYERFRSLAHTLKKTNTELAYANQELEQFTSIVSHDLQEPIRTIKSYLQLLDLKLDAEQYTDLKAYISRTIHAANRMRELIQNLLHYSQLSRGEILEVTMPTSELIEQALQNLKSSIERTQPEIRIECEVDVVKGDRVQLVQLLQNLLSNALKFTDAEKPLITIRCTEGEGHVKFSVSDNGIGIAPGDYAKVFDMFRRLHTQKEYPGTGIGLTICKKIVDRHRGTIWLESEAGQGTTFHFTLYEN</sequence>
<dbReference type="InterPro" id="IPR005467">
    <property type="entry name" value="His_kinase_dom"/>
</dbReference>
<dbReference type="FunFam" id="3.30.565.10:FF:000006">
    <property type="entry name" value="Sensor histidine kinase WalK"/>
    <property type="match status" value="1"/>
</dbReference>
<evidence type="ECO:0000256" key="2">
    <source>
        <dbReference type="ARBA" id="ARBA00012438"/>
    </source>
</evidence>
<dbReference type="InterPro" id="IPR003661">
    <property type="entry name" value="HisK_dim/P_dom"/>
</dbReference>
<dbReference type="InterPro" id="IPR052162">
    <property type="entry name" value="Sensor_kinase/Photoreceptor"/>
</dbReference>
<dbReference type="Pfam" id="PF00512">
    <property type="entry name" value="HisKA"/>
    <property type="match status" value="1"/>
</dbReference>
<evidence type="ECO:0000256" key="3">
    <source>
        <dbReference type="ARBA" id="ARBA00022553"/>
    </source>
</evidence>
<evidence type="ECO:0000313" key="10">
    <source>
        <dbReference type="Proteomes" id="UP000239590"/>
    </source>
</evidence>
<dbReference type="EC" id="2.7.13.3" evidence="2"/>
<keyword evidence="5 9" id="KW-0418">Kinase</keyword>
<dbReference type="Gene3D" id="3.30.565.10">
    <property type="entry name" value="Histidine kinase-like ATPase, C-terminal domain"/>
    <property type="match status" value="1"/>
</dbReference>
<dbReference type="InterPro" id="IPR003594">
    <property type="entry name" value="HATPase_dom"/>
</dbReference>
<dbReference type="PROSITE" id="PS50112">
    <property type="entry name" value="PAS"/>
    <property type="match status" value="3"/>
</dbReference>
<evidence type="ECO:0000259" key="6">
    <source>
        <dbReference type="PROSITE" id="PS50109"/>
    </source>
</evidence>
<dbReference type="CDD" id="cd00130">
    <property type="entry name" value="PAS"/>
    <property type="match status" value="3"/>
</dbReference>
<proteinExistence type="predicted"/>
<dbReference type="RefSeq" id="WP_104711900.1">
    <property type="nucleotide sequence ID" value="NZ_PTRA01000001.1"/>
</dbReference>
<evidence type="ECO:0000256" key="1">
    <source>
        <dbReference type="ARBA" id="ARBA00000085"/>
    </source>
</evidence>
<dbReference type="InterPro" id="IPR000014">
    <property type="entry name" value="PAS"/>
</dbReference>
<evidence type="ECO:0000259" key="8">
    <source>
        <dbReference type="PROSITE" id="PS50113"/>
    </source>
</evidence>
<dbReference type="Pfam" id="PF13426">
    <property type="entry name" value="PAS_9"/>
    <property type="match status" value="2"/>
</dbReference>
<gene>
    <name evidence="9" type="ORF">C5O19_10325</name>
</gene>
<evidence type="ECO:0000313" key="9">
    <source>
        <dbReference type="EMBL" id="PQA59995.1"/>
    </source>
</evidence>
<dbReference type="SUPFAM" id="SSF47384">
    <property type="entry name" value="Homodimeric domain of signal transducing histidine kinase"/>
    <property type="match status" value="1"/>
</dbReference>
<comment type="caution">
    <text evidence="9">The sequence shown here is derived from an EMBL/GenBank/DDBJ whole genome shotgun (WGS) entry which is preliminary data.</text>
</comment>
<protein>
    <recommendedName>
        <fullName evidence="2">histidine kinase</fullName>
        <ecNumber evidence="2">2.7.13.3</ecNumber>
    </recommendedName>
</protein>
<dbReference type="SMART" id="SM00387">
    <property type="entry name" value="HATPase_c"/>
    <property type="match status" value="1"/>
</dbReference>
<dbReference type="NCBIfam" id="TIGR00229">
    <property type="entry name" value="sensory_box"/>
    <property type="match status" value="3"/>
</dbReference>
<feature type="domain" description="PAC" evidence="8">
    <location>
        <begin position="202"/>
        <end position="254"/>
    </location>
</feature>
<dbReference type="PROSITE" id="PS50109">
    <property type="entry name" value="HIS_KIN"/>
    <property type="match status" value="1"/>
</dbReference>
<name>A0A2S7IQK7_9BACT</name>
<feature type="domain" description="PAC" evidence="8">
    <location>
        <begin position="330"/>
        <end position="382"/>
    </location>
</feature>
<evidence type="ECO:0000256" key="5">
    <source>
        <dbReference type="ARBA" id="ARBA00022777"/>
    </source>
</evidence>
<dbReference type="InterPro" id="IPR035965">
    <property type="entry name" value="PAS-like_dom_sf"/>
</dbReference>